<proteinExistence type="predicted"/>
<feature type="compositionally biased region" description="Basic and acidic residues" evidence="1">
    <location>
        <begin position="1"/>
        <end position="11"/>
    </location>
</feature>
<reference evidence="2" key="1">
    <citation type="journal article" date="2022" name="bioRxiv">
        <title>Sequencing and chromosome-scale assembly of the giantPleurodeles waltlgenome.</title>
        <authorList>
            <person name="Brown T."/>
            <person name="Elewa A."/>
            <person name="Iarovenko S."/>
            <person name="Subramanian E."/>
            <person name="Araus A.J."/>
            <person name="Petzold A."/>
            <person name="Susuki M."/>
            <person name="Suzuki K.-i.T."/>
            <person name="Hayashi T."/>
            <person name="Toyoda A."/>
            <person name="Oliveira C."/>
            <person name="Osipova E."/>
            <person name="Leigh N.D."/>
            <person name="Simon A."/>
            <person name="Yun M.H."/>
        </authorList>
    </citation>
    <scope>NUCLEOTIDE SEQUENCE</scope>
    <source>
        <strain evidence="2">20211129_DDA</strain>
        <tissue evidence="2">Liver</tissue>
    </source>
</reference>
<dbReference type="EMBL" id="JANPWB010000009">
    <property type="protein sequence ID" value="KAJ1155568.1"/>
    <property type="molecule type" value="Genomic_DNA"/>
</dbReference>
<dbReference type="Proteomes" id="UP001066276">
    <property type="component" value="Chromosome 5"/>
</dbReference>
<gene>
    <name evidence="2" type="ORF">NDU88_008297</name>
</gene>
<comment type="caution">
    <text evidence="2">The sequence shown here is derived from an EMBL/GenBank/DDBJ whole genome shotgun (WGS) entry which is preliminary data.</text>
</comment>
<evidence type="ECO:0000313" key="2">
    <source>
        <dbReference type="EMBL" id="KAJ1155568.1"/>
    </source>
</evidence>
<feature type="region of interest" description="Disordered" evidence="1">
    <location>
        <begin position="1"/>
        <end position="32"/>
    </location>
</feature>
<evidence type="ECO:0000313" key="3">
    <source>
        <dbReference type="Proteomes" id="UP001066276"/>
    </source>
</evidence>
<dbReference type="AlphaFoldDB" id="A0AAV7RXK7"/>
<feature type="region of interest" description="Disordered" evidence="1">
    <location>
        <begin position="49"/>
        <end position="69"/>
    </location>
</feature>
<protein>
    <submittedName>
        <fullName evidence="2">Uncharacterized protein</fullName>
    </submittedName>
</protein>
<name>A0AAV7RXK7_PLEWA</name>
<evidence type="ECO:0000256" key="1">
    <source>
        <dbReference type="SAM" id="MobiDB-lite"/>
    </source>
</evidence>
<sequence>MTIAILEEHGGQLRSGPASSPGGTEAYGGLHRLTPALGSRGAVALQLGFSESKDGGGDSGRASGCSGGD</sequence>
<accession>A0AAV7RXK7</accession>
<keyword evidence="3" id="KW-1185">Reference proteome</keyword>
<organism evidence="2 3">
    <name type="scientific">Pleurodeles waltl</name>
    <name type="common">Iberian ribbed newt</name>
    <dbReference type="NCBI Taxonomy" id="8319"/>
    <lineage>
        <taxon>Eukaryota</taxon>
        <taxon>Metazoa</taxon>
        <taxon>Chordata</taxon>
        <taxon>Craniata</taxon>
        <taxon>Vertebrata</taxon>
        <taxon>Euteleostomi</taxon>
        <taxon>Amphibia</taxon>
        <taxon>Batrachia</taxon>
        <taxon>Caudata</taxon>
        <taxon>Salamandroidea</taxon>
        <taxon>Salamandridae</taxon>
        <taxon>Pleurodelinae</taxon>
        <taxon>Pleurodeles</taxon>
    </lineage>
</organism>